<evidence type="ECO:0000313" key="2">
    <source>
        <dbReference type="EMBL" id="RYU95441.1"/>
    </source>
</evidence>
<dbReference type="EMBL" id="SEWF01000015">
    <property type="protein sequence ID" value="RYU95441.1"/>
    <property type="molecule type" value="Genomic_DNA"/>
</dbReference>
<organism evidence="2 3">
    <name type="scientific">Emticicia agri</name>
    <dbReference type="NCBI Taxonomy" id="2492393"/>
    <lineage>
        <taxon>Bacteria</taxon>
        <taxon>Pseudomonadati</taxon>
        <taxon>Bacteroidota</taxon>
        <taxon>Cytophagia</taxon>
        <taxon>Cytophagales</taxon>
        <taxon>Leadbetterellaceae</taxon>
        <taxon>Emticicia</taxon>
    </lineage>
</organism>
<proteinExistence type="predicted"/>
<dbReference type="Pfam" id="PF10047">
    <property type="entry name" value="DUF2281"/>
    <property type="match status" value="1"/>
</dbReference>
<feature type="domain" description="DUF2281" evidence="1">
    <location>
        <begin position="39"/>
        <end position="70"/>
    </location>
</feature>
<protein>
    <submittedName>
        <fullName evidence="2">DUF2281 domain-containing protein</fullName>
    </submittedName>
</protein>
<dbReference type="AlphaFoldDB" id="A0A4Q5LZT4"/>
<gene>
    <name evidence="2" type="ORF">EWM59_12300</name>
</gene>
<name>A0A4Q5LZT4_9BACT</name>
<sequence>MLITVEGIYENGQVVFKENPPLRRKSKVLITFVEEISDKTSFKKRPFGTLKGTIKVSDDFNEPLDDLKDYM</sequence>
<reference evidence="2 3" key="1">
    <citation type="submission" date="2019-02" db="EMBL/GenBank/DDBJ databases">
        <title>Bacterial novel species Emticicia sp. 17J42-9 isolated from soil.</title>
        <authorList>
            <person name="Jung H.-Y."/>
        </authorList>
    </citation>
    <scope>NUCLEOTIDE SEQUENCE [LARGE SCALE GENOMIC DNA]</scope>
    <source>
        <strain evidence="2 3">17J42-9</strain>
    </source>
</reference>
<dbReference type="InterPro" id="IPR018739">
    <property type="entry name" value="DUF2281"/>
</dbReference>
<dbReference type="OrthoDB" id="7064984at2"/>
<evidence type="ECO:0000259" key="1">
    <source>
        <dbReference type="Pfam" id="PF10047"/>
    </source>
</evidence>
<comment type="caution">
    <text evidence="2">The sequence shown here is derived from an EMBL/GenBank/DDBJ whole genome shotgun (WGS) entry which is preliminary data.</text>
</comment>
<evidence type="ECO:0000313" key="3">
    <source>
        <dbReference type="Proteomes" id="UP000293162"/>
    </source>
</evidence>
<dbReference type="RefSeq" id="WP_130021274.1">
    <property type="nucleotide sequence ID" value="NZ_SEWF01000015.1"/>
</dbReference>
<accession>A0A4Q5LZT4</accession>
<keyword evidence="3" id="KW-1185">Reference proteome</keyword>
<dbReference type="Proteomes" id="UP000293162">
    <property type="component" value="Unassembled WGS sequence"/>
</dbReference>